<dbReference type="STRING" id="708197.A0A161VWL0"/>
<dbReference type="InterPro" id="IPR056884">
    <property type="entry name" value="NPHP3-like_N"/>
</dbReference>
<name>A0A161VWL0_9PEZI</name>
<accession>A0A161VWL0</accession>
<dbReference type="EMBL" id="LFIV01000005">
    <property type="protein sequence ID" value="KZL77815.1"/>
    <property type="molecule type" value="Genomic_DNA"/>
</dbReference>
<dbReference type="PANTHER" id="PTHR10039">
    <property type="entry name" value="AMELOGENIN"/>
    <property type="match status" value="1"/>
</dbReference>
<dbReference type="Gene3D" id="3.40.50.300">
    <property type="entry name" value="P-loop containing nucleotide triphosphate hydrolases"/>
    <property type="match status" value="1"/>
</dbReference>
<feature type="domain" description="Nephrocystin 3-like N-terminal" evidence="2">
    <location>
        <begin position="169"/>
        <end position="332"/>
    </location>
</feature>
<reference evidence="3 4" key="1">
    <citation type="submission" date="2015-06" db="EMBL/GenBank/DDBJ databases">
        <title>Survival trade-offs in plant roots during colonization by closely related pathogenic and mutualistic fungi.</title>
        <authorList>
            <person name="Hacquard S."/>
            <person name="Kracher B."/>
            <person name="Hiruma K."/>
            <person name="Weinman A."/>
            <person name="Muench P."/>
            <person name="Garrido Oter R."/>
            <person name="Ver Loren van Themaat E."/>
            <person name="Dallerey J.-F."/>
            <person name="Damm U."/>
            <person name="Henrissat B."/>
            <person name="Lespinet O."/>
            <person name="Thon M."/>
            <person name="Kemen E."/>
            <person name="McHardy A.C."/>
            <person name="Schulze-Lefert P."/>
            <person name="O'Connell R.J."/>
        </authorList>
    </citation>
    <scope>NUCLEOTIDE SEQUENCE [LARGE SCALE GENOMIC DNA]</scope>
    <source>
        <strain evidence="3 4">0861</strain>
    </source>
</reference>
<protein>
    <submittedName>
        <fullName evidence="3">Small S protein</fullName>
    </submittedName>
</protein>
<dbReference type="PANTHER" id="PTHR10039:SF5">
    <property type="entry name" value="NACHT DOMAIN-CONTAINING PROTEIN"/>
    <property type="match status" value="1"/>
</dbReference>
<evidence type="ECO:0000313" key="4">
    <source>
        <dbReference type="Proteomes" id="UP000076552"/>
    </source>
</evidence>
<keyword evidence="1" id="KW-0677">Repeat</keyword>
<proteinExistence type="predicted"/>
<dbReference type="SUPFAM" id="SSF52540">
    <property type="entry name" value="P-loop containing nucleoside triphosphate hydrolases"/>
    <property type="match status" value="1"/>
</dbReference>
<evidence type="ECO:0000313" key="3">
    <source>
        <dbReference type="EMBL" id="KZL77815.1"/>
    </source>
</evidence>
<dbReference type="AlphaFoldDB" id="A0A161VWL0"/>
<evidence type="ECO:0000256" key="1">
    <source>
        <dbReference type="ARBA" id="ARBA00022737"/>
    </source>
</evidence>
<sequence>MAESLAALGVAANIVQFLELGLKATISIVETSRSINDDGWTSRNVDLDIMAKDLRLHCDRLQEDADIKLDASMKRLLQRSMRSLEEASEGWNRATEKRLALLAQDLRKLTESQSAAAASTEGLRIFTETWEHVSEEAKGQATILAILTSLRFAQIKERQSEIPKAHRRTFEWVFSDNSCVDFSTWLRESSGLFWITGKPGSGKSTLMKFILGHEQTMLLSEHWAGSKPLIVASHFFWSAGTTIQKSQEGLLRTLLFQILVNYPEIIPAVCPLRYSNPFKRLESWSIEELSQVFGRLQNIQPLSSRILLLIDGLDEYNGNLGDLVQFLRSTSESPYIKHDYFQILKQSQEIEASKLVKDIAEKSEGVFFWVSLVVKSLLRGLDNSDDLDILQQRLSEFPSDLDQFFQRMLDTIDQVYKDNASMVFSILLLANSSSPLVLFVELEKLIAMLNIAESRKERSSPLASWRQDPDNDSQLTFLLTLLSEEARGFSTDMEHYQASHKDFSIIQVNRRRYQILAQCRDLVQAWEVSGDYGPKYNWRLGFLHRTVVEFLERASENQWQSAIPFKRYLLARSYLGFIAVGDRFQNRTREFVLRFLYTLQGADLKEITEFFPLTDELFEGLLRFLGSETSSLDPYETEEMKLLLTQARGRISAAVGEKAKLFFQLSNDTPYYFLPSMRSLPWCLRESGYVEIGDWTQVCWSRFVDLETLEVLLGKHLAAYNMHRNYPAAFSTFLVRLSTDEATRPQNAFLVCKALVEHGFAGLVEHNAQDMPKGLNPVQILYEGTMDSALTQSSTIE</sequence>
<evidence type="ECO:0000259" key="2">
    <source>
        <dbReference type="Pfam" id="PF24883"/>
    </source>
</evidence>
<gene>
    <name evidence="3" type="ORF">CT0861_02686</name>
</gene>
<comment type="caution">
    <text evidence="3">The sequence shown here is derived from an EMBL/GenBank/DDBJ whole genome shotgun (WGS) entry which is preliminary data.</text>
</comment>
<organism evidence="3 4">
    <name type="scientific">Colletotrichum tofieldiae</name>
    <dbReference type="NCBI Taxonomy" id="708197"/>
    <lineage>
        <taxon>Eukaryota</taxon>
        <taxon>Fungi</taxon>
        <taxon>Dikarya</taxon>
        <taxon>Ascomycota</taxon>
        <taxon>Pezizomycotina</taxon>
        <taxon>Sordariomycetes</taxon>
        <taxon>Hypocreomycetidae</taxon>
        <taxon>Glomerellales</taxon>
        <taxon>Glomerellaceae</taxon>
        <taxon>Colletotrichum</taxon>
        <taxon>Colletotrichum spaethianum species complex</taxon>
    </lineage>
</organism>
<dbReference type="InterPro" id="IPR027417">
    <property type="entry name" value="P-loop_NTPase"/>
</dbReference>
<keyword evidence="4" id="KW-1185">Reference proteome</keyword>
<dbReference type="Proteomes" id="UP000076552">
    <property type="component" value="Unassembled WGS sequence"/>
</dbReference>
<dbReference type="Pfam" id="PF24883">
    <property type="entry name" value="NPHP3_N"/>
    <property type="match status" value="1"/>
</dbReference>